<feature type="region of interest" description="Disordered" evidence="1">
    <location>
        <begin position="35"/>
        <end position="55"/>
    </location>
</feature>
<reference evidence="2" key="2">
    <citation type="journal article" date="2015" name="Data Brief">
        <title>Shoot transcriptome of the giant reed, Arundo donax.</title>
        <authorList>
            <person name="Barrero R.A."/>
            <person name="Guerrero F.D."/>
            <person name="Moolhuijzen P."/>
            <person name="Goolsby J.A."/>
            <person name="Tidwell J."/>
            <person name="Bellgard S.E."/>
            <person name="Bellgard M.I."/>
        </authorList>
    </citation>
    <scope>NUCLEOTIDE SEQUENCE</scope>
    <source>
        <tissue evidence="2">Shoot tissue taken approximately 20 cm above the soil surface</tissue>
    </source>
</reference>
<dbReference type="EMBL" id="GBRH01255601">
    <property type="protein sequence ID" value="JAD42294.1"/>
    <property type="molecule type" value="Transcribed_RNA"/>
</dbReference>
<name>A0A0A8ZS85_ARUDO</name>
<evidence type="ECO:0000256" key="1">
    <source>
        <dbReference type="SAM" id="MobiDB-lite"/>
    </source>
</evidence>
<evidence type="ECO:0000313" key="2">
    <source>
        <dbReference type="EMBL" id="JAD42294.1"/>
    </source>
</evidence>
<sequence length="55" mass="6326">MPWSVPSYLCKWSSTYEVHFSVGMSTYIFSQNQNQTSFSHSSNSNSNLNRAIWTS</sequence>
<accession>A0A0A8ZS85</accession>
<protein>
    <submittedName>
        <fullName evidence="2">Uncharacterized protein</fullName>
    </submittedName>
</protein>
<reference evidence="2" key="1">
    <citation type="submission" date="2014-09" db="EMBL/GenBank/DDBJ databases">
        <authorList>
            <person name="Magalhaes I.L.F."/>
            <person name="Oliveira U."/>
            <person name="Santos F.R."/>
            <person name="Vidigal T.H.D.A."/>
            <person name="Brescovit A.D."/>
            <person name="Santos A.J."/>
        </authorList>
    </citation>
    <scope>NUCLEOTIDE SEQUENCE</scope>
    <source>
        <tissue evidence="2">Shoot tissue taken approximately 20 cm above the soil surface</tissue>
    </source>
</reference>
<proteinExistence type="predicted"/>
<dbReference type="AlphaFoldDB" id="A0A0A8ZS85"/>
<organism evidence="2">
    <name type="scientific">Arundo donax</name>
    <name type="common">Giant reed</name>
    <name type="synonym">Donax arundinaceus</name>
    <dbReference type="NCBI Taxonomy" id="35708"/>
    <lineage>
        <taxon>Eukaryota</taxon>
        <taxon>Viridiplantae</taxon>
        <taxon>Streptophyta</taxon>
        <taxon>Embryophyta</taxon>
        <taxon>Tracheophyta</taxon>
        <taxon>Spermatophyta</taxon>
        <taxon>Magnoliopsida</taxon>
        <taxon>Liliopsida</taxon>
        <taxon>Poales</taxon>
        <taxon>Poaceae</taxon>
        <taxon>PACMAD clade</taxon>
        <taxon>Arundinoideae</taxon>
        <taxon>Arundineae</taxon>
        <taxon>Arundo</taxon>
    </lineage>
</organism>
<feature type="compositionally biased region" description="Low complexity" evidence="1">
    <location>
        <begin position="35"/>
        <end position="49"/>
    </location>
</feature>